<evidence type="ECO:0000313" key="4">
    <source>
        <dbReference type="Proteomes" id="UP000035337"/>
    </source>
</evidence>
<dbReference type="PROSITE" id="PS51782">
    <property type="entry name" value="LYSM"/>
    <property type="match status" value="1"/>
</dbReference>
<dbReference type="SMART" id="SM00257">
    <property type="entry name" value="LysM"/>
    <property type="match status" value="2"/>
</dbReference>
<dbReference type="OrthoDB" id="9809488at2"/>
<feature type="transmembrane region" description="Helical" evidence="1">
    <location>
        <begin position="21"/>
        <end position="41"/>
    </location>
</feature>
<accession>A0A0G3WL30</accession>
<protein>
    <recommendedName>
        <fullName evidence="2">LysM domain-containing protein</fullName>
    </recommendedName>
</protein>
<dbReference type="Gene3D" id="2.70.70.10">
    <property type="entry name" value="Glucose Permease (Domain IIA)"/>
    <property type="match status" value="1"/>
</dbReference>
<dbReference type="Gene3D" id="3.10.350.10">
    <property type="entry name" value="LysM domain"/>
    <property type="match status" value="1"/>
</dbReference>
<dbReference type="SUPFAM" id="SSF51261">
    <property type="entry name" value="Duplicated hybrid motif"/>
    <property type="match status" value="1"/>
</dbReference>
<dbReference type="KEGG" id="epo:Epro_0830"/>
<reference evidence="3 4" key="1">
    <citation type="submission" date="2014-09" db="EMBL/GenBank/DDBJ databases">
        <title>Complete genome sequence of Endomicrobium proavitum.</title>
        <authorList>
            <person name="Zheng H."/>
        </authorList>
    </citation>
    <scope>NUCLEOTIDE SEQUENCE [LARGE SCALE GENOMIC DNA]</scope>
    <source>
        <strain evidence="3 4">Rsa215</strain>
    </source>
</reference>
<dbReference type="EMBL" id="CP009498">
    <property type="protein sequence ID" value="AKL98209.1"/>
    <property type="molecule type" value="Genomic_DNA"/>
</dbReference>
<dbReference type="Pfam" id="PF01476">
    <property type="entry name" value="LysM"/>
    <property type="match status" value="2"/>
</dbReference>
<dbReference type="PANTHER" id="PTHR21666">
    <property type="entry name" value="PEPTIDASE-RELATED"/>
    <property type="match status" value="1"/>
</dbReference>
<dbReference type="Pfam" id="PF01551">
    <property type="entry name" value="Peptidase_M23"/>
    <property type="match status" value="1"/>
</dbReference>
<sequence length="322" mass="35687">MEEIKKEKFEQIKNAVLRWSVFFAALIAIFIVIQLSAAFIFPKLYGAPKVKLPVFSAEEILQDPQARMIYLAPRVRGVHFSVYKIQPKDNLWKLAGKYGYSVHTIIGCNPQLTTYNVNTNQKILIPSAGGSLHPVRKGDSWEKIAEKYDIETDVLKFENYGVSSFTEGDFIFIPGRKPAIDLMNESMQEKYSLRSLFVSPLGGRLSSVFGKRKHPVTGKVSLHGGIDIAVKSGTWVGAAADGVVILASYDAGHYGTAVFIDHQNGYITHYGHLSSINVRVGQRVKAHQLIGKSGATGRVTGPHLHFTVKKGNTSIDPLKFLW</sequence>
<dbReference type="InterPro" id="IPR036779">
    <property type="entry name" value="LysM_dom_sf"/>
</dbReference>
<name>A0A0G3WL30_9BACT</name>
<dbReference type="GO" id="GO:0004222">
    <property type="term" value="F:metalloendopeptidase activity"/>
    <property type="evidence" value="ECO:0007669"/>
    <property type="project" value="TreeGrafter"/>
</dbReference>
<dbReference type="InterPro" id="IPR016047">
    <property type="entry name" value="M23ase_b-sheet_dom"/>
</dbReference>
<dbReference type="CDD" id="cd00118">
    <property type="entry name" value="LysM"/>
    <property type="match status" value="1"/>
</dbReference>
<keyword evidence="1" id="KW-1133">Transmembrane helix</keyword>
<dbReference type="RefSeq" id="WP_052570746.1">
    <property type="nucleotide sequence ID" value="NZ_CP009498.1"/>
</dbReference>
<dbReference type="InterPro" id="IPR011055">
    <property type="entry name" value="Dup_hybrid_motif"/>
</dbReference>
<evidence type="ECO:0000256" key="1">
    <source>
        <dbReference type="SAM" id="Phobius"/>
    </source>
</evidence>
<evidence type="ECO:0000259" key="2">
    <source>
        <dbReference type="PROSITE" id="PS51782"/>
    </source>
</evidence>
<keyword evidence="4" id="KW-1185">Reference proteome</keyword>
<dbReference type="STRING" id="1408281.Epro_0830"/>
<organism evidence="3 4">
    <name type="scientific">Endomicrobium proavitum</name>
    <dbReference type="NCBI Taxonomy" id="1408281"/>
    <lineage>
        <taxon>Bacteria</taxon>
        <taxon>Pseudomonadati</taxon>
        <taxon>Elusimicrobiota</taxon>
        <taxon>Endomicrobiia</taxon>
        <taxon>Endomicrobiales</taxon>
        <taxon>Endomicrobiaceae</taxon>
        <taxon>Endomicrobium</taxon>
    </lineage>
</organism>
<dbReference type="InterPro" id="IPR018392">
    <property type="entry name" value="LysM"/>
</dbReference>
<dbReference type="PANTHER" id="PTHR21666:SF270">
    <property type="entry name" value="MUREIN HYDROLASE ACTIVATOR ENVC"/>
    <property type="match status" value="1"/>
</dbReference>
<proteinExistence type="predicted"/>
<dbReference type="InterPro" id="IPR050570">
    <property type="entry name" value="Cell_wall_metabolism_enzyme"/>
</dbReference>
<evidence type="ECO:0000313" key="3">
    <source>
        <dbReference type="EMBL" id="AKL98209.1"/>
    </source>
</evidence>
<dbReference type="AlphaFoldDB" id="A0A0G3WL30"/>
<gene>
    <name evidence="3" type="ORF">Epro_0830</name>
</gene>
<keyword evidence="1" id="KW-0472">Membrane</keyword>
<dbReference type="SUPFAM" id="SSF54106">
    <property type="entry name" value="LysM domain"/>
    <property type="match status" value="1"/>
</dbReference>
<dbReference type="CDD" id="cd12797">
    <property type="entry name" value="M23_peptidase"/>
    <property type="match status" value="1"/>
</dbReference>
<keyword evidence="1" id="KW-0812">Transmembrane</keyword>
<feature type="domain" description="LysM" evidence="2">
    <location>
        <begin position="81"/>
        <end position="125"/>
    </location>
</feature>
<dbReference type="Proteomes" id="UP000035337">
    <property type="component" value="Chromosome"/>
</dbReference>